<dbReference type="RefSeq" id="WP_146396776.1">
    <property type="nucleotide sequence ID" value="NZ_SJPJ01000001.1"/>
</dbReference>
<dbReference type="AlphaFoldDB" id="A0A5C5Z1D5"/>
<comment type="caution">
    <text evidence="2">The sequence shown here is derived from an EMBL/GenBank/DDBJ whole genome shotgun (WGS) entry which is preliminary data.</text>
</comment>
<dbReference type="EMBL" id="SJPJ01000001">
    <property type="protein sequence ID" value="TWT81124.1"/>
    <property type="molecule type" value="Genomic_DNA"/>
</dbReference>
<keyword evidence="3" id="KW-1185">Reference proteome</keyword>
<keyword evidence="1" id="KW-0812">Transmembrane</keyword>
<protein>
    <submittedName>
        <fullName evidence="2">Uncharacterized protein</fullName>
    </submittedName>
</protein>
<keyword evidence="1" id="KW-1133">Transmembrane helix</keyword>
<evidence type="ECO:0000313" key="2">
    <source>
        <dbReference type="EMBL" id="TWT81124.1"/>
    </source>
</evidence>
<name>A0A5C5Z1D5_9BACT</name>
<evidence type="ECO:0000313" key="3">
    <source>
        <dbReference type="Proteomes" id="UP000315010"/>
    </source>
</evidence>
<sequence length="78" mass="9204">MRENPDARKSRPKFRDLNSDREWRDNLTPNRRPPSAGITVWSVTVWSVTVWSVTVWSVTVWSVTEKILKTHLHFEPES</sequence>
<dbReference type="Proteomes" id="UP000315010">
    <property type="component" value="Unassembled WGS sequence"/>
</dbReference>
<evidence type="ECO:0000256" key="1">
    <source>
        <dbReference type="SAM" id="Phobius"/>
    </source>
</evidence>
<proteinExistence type="predicted"/>
<keyword evidence="1" id="KW-0472">Membrane</keyword>
<accession>A0A5C5Z1D5</accession>
<feature type="transmembrane region" description="Helical" evidence="1">
    <location>
        <begin position="38"/>
        <end position="63"/>
    </location>
</feature>
<gene>
    <name evidence="2" type="ORF">CA13_25720</name>
</gene>
<organism evidence="2 3">
    <name type="scientific">Novipirellula herctigrandis</name>
    <dbReference type="NCBI Taxonomy" id="2527986"/>
    <lineage>
        <taxon>Bacteria</taxon>
        <taxon>Pseudomonadati</taxon>
        <taxon>Planctomycetota</taxon>
        <taxon>Planctomycetia</taxon>
        <taxon>Pirellulales</taxon>
        <taxon>Pirellulaceae</taxon>
        <taxon>Novipirellula</taxon>
    </lineage>
</organism>
<reference evidence="2 3" key="1">
    <citation type="submission" date="2019-02" db="EMBL/GenBank/DDBJ databases">
        <title>Deep-cultivation of Planctomycetes and their phenomic and genomic characterization uncovers novel biology.</title>
        <authorList>
            <person name="Wiegand S."/>
            <person name="Jogler M."/>
            <person name="Boedeker C."/>
            <person name="Pinto D."/>
            <person name="Vollmers J."/>
            <person name="Rivas-Marin E."/>
            <person name="Kohn T."/>
            <person name="Peeters S.H."/>
            <person name="Heuer A."/>
            <person name="Rast P."/>
            <person name="Oberbeckmann S."/>
            <person name="Bunk B."/>
            <person name="Jeske O."/>
            <person name="Meyerdierks A."/>
            <person name="Storesund J.E."/>
            <person name="Kallscheuer N."/>
            <person name="Luecker S."/>
            <person name="Lage O.M."/>
            <person name="Pohl T."/>
            <person name="Merkel B.J."/>
            <person name="Hornburger P."/>
            <person name="Mueller R.-W."/>
            <person name="Bruemmer F."/>
            <person name="Labrenz M."/>
            <person name="Spormann A.M."/>
            <person name="Op Den Camp H."/>
            <person name="Overmann J."/>
            <person name="Amann R."/>
            <person name="Jetten M.S.M."/>
            <person name="Mascher T."/>
            <person name="Medema M.H."/>
            <person name="Devos D.P."/>
            <person name="Kaster A.-K."/>
            <person name="Ovreas L."/>
            <person name="Rohde M."/>
            <person name="Galperin M.Y."/>
            <person name="Jogler C."/>
        </authorList>
    </citation>
    <scope>NUCLEOTIDE SEQUENCE [LARGE SCALE GENOMIC DNA]</scope>
    <source>
        <strain evidence="2 3">CA13</strain>
    </source>
</reference>